<reference evidence="1 2" key="1">
    <citation type="journal article" date="2024" name="Commun. Biol.">
        <title>Comparative genomic analysis of thermophilic fungi reveals convergent evolutionary adaptations and gene losses.</title>
        <authorList>
            <person name="Steindorff A.S."/>
            <person name="Aguilar-Pontes M.V."/>
            <person name="Robinson A.J."/>
            <person name="Andreopoulos B."/>
            <person name="LaButti K."/>
            <person name="Kuo A."/>
            <person name="Mondo S."/>
            <person name="Riley R."/>
            <person name="Otillar R."/>
            <person name="Haridas S."/>
            <person name="Lipzen A."/>
            <person name="Grimwood J."/>
            <person name="Schmutz J."/>
            <person name="Clum A."/>
            <person name="Reid I.D."/>
            <person name="Moisan M.C."/>
            <person name="Butler G."/>
            <person name="Nguyen T.T.M."/>
            <person name="Dewar K."/>
            <person name="Conant G."/>
            <person name="Drula E."/>
            <person name="Henrissat B."/>
            <person name="Hansel C."/>
            <person name="Singer S."/>
            <person name="Hutchinson M.I."/>
            <person name="de Vries R.P."/>
            <person name="Natvig D.O."/>
            <person name="Powell A.J."/>
            <person name="Tsang A."/>
            <person name="Grigoriev I.V."/>
        </authorList>
    </citation>
    <scope>NUCLEOTIDE SEQUENCE [LARGE SCALE GENOMIC DNA]</scope>
    <source>
        <strain evidence="1 2">ATCC 24622</strain>
    </source>
</reference>
<evidence type="ECO:0000313" key="2">
    <source>
        <dbReference type="Proteomes" id="UP001586593"/>
    </source>
</evidence>
<sequence>MPGCVLSRAGRPAEQVQDLLCPDSAQRPAPAETATFRLAHRNLSRAVGRLVRACAELRGPLEELRTCERAMGPSEVGLFDQVVSKYTRALTDGRAVEVAYEEWL</sequence>
<accession>A0ABR3XJQ0</accession>
<gene>
    <name evidence="1" type="ORF">VTK73DRAFT_9858</name>
</gene>
<comment type="caution">
    <text evidence="1">The sequence shown here is derived from an EMBL/GenBank/DDBJ whole genome shotgun (WGS) entry which is preliminary data.</text>
</comment>
<dbReference type="Proteomes" id="UP001586593">
    <property type="component" value="Unassembled WGS sequence"/>
</dbReference>
<protein>
    <submittedName>
        <fullName evidence="1">Uncharacterized protein</fullName>
    </submittedName>
</protein>
<evidence type="ECO:0000313" key="1">
    <source>
        <dbReference type="EMBL" id="KAL1875737.1"/>
    </source>
</evidence>
<name>A0ABR3XJQ0_9PEZI</name>
<keyword evidence="2" id="KW-1185">Reference proteome</keyword>
<dbReference type="EMBL" id="JAZHXJ010000087">
    <property type="protein sequence ID" value="KAL1875737.1"/>
    <property type="molecule type" value="Genomic_DNA"/>
</dbReference>
<proteinExistence type="predicted"/>
<organism evidence="1 2">
    <name type="scientific">Phialemonium thermophilum</name>
    <dbReference type="NCBI Taxonomy" id="223376"/>
    <lineage>
        <taxon>Eukaryota</taxon>
        <taxon>Fungi</taxon>
        <taxon>Dikarya</taxon>
        <taxon>Ascomycota</taxon>
        <taxon>Pezizomycotina</taxon>
        <taxon>Sordariomycetes</taxon>
        <taxon>Sordariomycetidae</taxon>
        <taxon>Cephalothecales</taxon>
        <taxon>Cephalothecaceae</taxon>
        <taxon>Phialemonium</taxon>
    </lineage>
</organism>